<gene>
    <name evidence="14" type="ORF">FLL45_00555</name>
</gene>
<evidence type="ECO:0000256" key="10">
    <source>
        <dbReference type="PIRSR" id="PIRSR639901-1"/>
    </source>
</evidence>
<comment type="pathway">
    <text evidence="2 12">Bacterial outer membrane biogenesis; LPS core biosynthesis.</text>
</comment>
<protein>
    <recommendedName>
        <fullName evidence="5 12">3-deoxy-D-manno-octulosonic acid transferase</fullName>
        <shortName evidence="12">Kdo transferase</shortName>
        <ecNumber evidence="4 12">2.4.99.12</ecNumber>
    </recommendedName>
    <alternativeName>
        <fullName evidence="8 12">Lipid IV(A) 3-deoxy-D-manno-octulosonic acid transferase</fullName>
    </alternativeName>
</protein>
<name>A0A545TGY3_9GAMM</name>
<keyword evidence="6 12" id="KW-0808">Transferase</keyword>
<sequence length="423" mass="47550">MIRFWYSLFFYSISPLIWIYLLLRAIKAPEYRDGFLQRLGIVSSDKKTGGILVHCASVGETIAATPLIQQLLATYPEKIITVTTSTPTGKKTVTERFGNKVQHLYMPGDWLGAVRRFLNTLDPQLIILMETELWFNFLTCCNQQRRPVLLANARLSEKSLKQYLKFPRFSKQLFNRLTVIAAQYSNDKNNFKSVGVEESKLLVSGSIKFDVSVSESLKRAQVSLKNQWAGERPVWIAASIHPGEFEALLNTHRELLKLIPNLLLIAVPRHPEQFSAFKKSCEQHSLSYVNRSRQESPDANIQVVVGDTMGEMMLLCGVADIAYVGGSLIERGGHNPLEPVACGIPVVMGPHVYNFSEITDKLRHAEILSIVGDGKQLTQQLSVLLTDESLRLKKSSLCESFMAKNQGTVERILEQIKSLINAQ</sequence>
<dbReference type="OrthoDB" id="9789797at2"/>
<feature type="domain" description="3-deoxy-D-manno-octulosonic-acid transferase N-terminal" evidence="13">
    <location>
        <begin position="35"/>
        <end position="211"/>
    </location>
</feature>
<dbReference type="Proteomes" id="UP000317839">
    <property type="component" value="Unassembled WGS sequence"/>
</dbReference>
<keyword evidence="12" id="KW-1003">Cell membrane</keyword>
<proteinExistence type="inferred from homology"/>
<dbReference type="NCBIfam" id="NF004388">
    <property type="entry name" value="PRK05749.1-4"/>
    <property type="match status" value="1"/>
</dbReference>
<evidence type="ECO:0000256" key="4">
    <source>
        <dbReference type="ARBA" id="ARBA00012621"/>
    </source>
</evidence>
<evidence type="ECO:0000256" key="1">
    <source>
        <dbReference type="ARBA" id="ARBA00004388"/>
    </source>
</evidence>
<evidence type="ECO:0000256" key="6">
    <source>
        <dbReference type="ARBA" id="ARBA00022679"/>
    </source>
</evidence>
<dbReference type="SUPFAM" id="SSF53756">
    <property type="entry name" value="UDP-Glycosyltransferase/glycogen phosphorylase"/>
    <property type="match status" value="1"/>
</dbReference>
<comment type="subcellular location">
    <subcellularLocation>
        <location evidence="1">Cell inner membrane</location>
        <topology evidence="1">Single-pass membrane protein</topology>
        <orientation evidence="1">Cytoplasmic side</orientation>
    </subcellularLocation>
    <subcellularLocation>
        <location evidence="12">Cell membrane</location>
    </subcellularLocation>
</comment>
<keyword evidence="12" id="KW-0472">Membrane</keyword>
<evidence type="ECO:0000256" key="9">
    <source>
        <dbReference type="ARBA" id="ARBA00049183"/>
    </source>
</evidence>
<comment type="function">
    <text evidence="12">Involved in lipopolysaccharide (LPS) biosynthesis. Catalyzes the transfer of 3-deoxy-D-manno-octulosonate (Kdo) residue(s) from CMP-Kdo to lipid IV(A), the tetraacyldisaccharide-1,4'-bisphosphate precursor of lipid A.</text>
</comment>
<organism evidence="14 15">
    <name type="scientific">Aliikangiella marina</name>
    <dbReference type="NCBI Taxonomy" id="1712262"/>
    <lineage>
        <taxon>Bacteria</taxon>
        <taxon>Pseudomonadati</taxon>
        <taxon>Pseudomonadota</taxon>
        <taxon>Gammaproteobacteria</taxon>
        <taxon>Oceanospirillales</taxon>
        <taxon>Pleioneaceae</taxon>
        <taxon>Aliikangiella</taxon>
    </lineage>
</organism>
<comment type="catalytic activity">
    <reaction evidence="9 12">
        <text>lipid IVA (E. coli) + CMP-3-deoxy-beta-D-manno-octulosonate = alpha-Kdo-(2-&gt;6)-lipid IVA (E. coli) + CMP + H(+)</text>
        <dbReference type="Rhea" id="RHEA:28066"/>
        <dbReference type="ChEBI" id="CHEBI:15378"/>
        <dbReference type="ChEBI" id="CHEBI:58603"/>
        <dbReference type="ChEBI" id="CHEBI:60364"/>
        <dbReference type="ChEBI" id="CHEBI:60377"/>
        <dbReference type="ChEBI" id="CHEBI:85987"/>
        <dbReference type="EC" id="2.4.99.12"/>
    </reaction>
</comment>
<evidence type="ECO:0000256" key="3">
    <source>
        <dbReference type="ARBA" id="ARBA00006380"/>
    </source>
</evidence>
<dbReference type="Gene3D" id="3.40.50.11720">
    <property type="entry name" value="3-Deoxy-D-manno-octulosonic-acid transferase, N-terminal domain"/>
    <property type="match status" value="1"/>
</dbReference>
<reference evidence="14 15" key="1">
    <citation type="submission" date="2019-06" db="EMBL/GenBank/DDBJ databases">
        <title>Draft genome of Aliikangiella marina GYP-15.</title>
        <authorList>
            <person name="Wang G."/>
        </authorList>
    </citation>
    <scope>NUCLEOTIDE SEQUENCE [LARGE SCALE GENOMIC DNA]</scope>
    <source>
        <strain evidence="14 15">GYP-15</strain>
    </source>
</reference>
<dbReference type="EMBL" id="VIKR01000001">
    <property type="protein sequence ID" value="TQV76489.1"/>
    <property type="molecule type" value="Genomic_DNA"/>
</dbReference>
<dbReference type="PANTHER" id="PTHR42755">
    <property type="entry name" value="3-DEOXY-MANNO-OCTULOSONATE CYTIDYLYLTRANSFERASE"/>
    <property type="match status" value="1"/>
</dbReference>
<keyword evidence="12" id="KW-0448">Lipopolysaccharide biosynthesis</keyword>
<dbReference type="GO" id="GO:0009245">
    <property type="term" value="P:lipid A biosynthetic process"/>
    <property type="evidence" value="ECO:0007669"/>
    <property type="project" value="TreeGrafter"/>
</dbReference>
<comment type="caution">
    <text evidence="14">The sequence shown here is derived from an EMBL/GenBank/DDBJ whole genome shotgun (WGS) entry which is preliminary data.</text>
</comment>
<evidence type="ECO:0000256" key="7">
    <source>
        <dbReference type="ARBA" id="ARBA00022968"/>
    </source>
</evidence>
<keyword evidence="12" id="KW-0812">Transmembrane</keyword>
<dbReference type="GO" id="GO:0043842">
    <property type="term" value="F:Kdo transferase activity"/>
    <property type="evidence" value="ECO:0007669"/>
    <property type="project" value="UniProtKB-EC"/>
</dbReference>
<dbReference type="UniPathway" id="UPA00958"/>
<feature type="site" description="Transition state stabilizer" evidence="11">
    <location>
        <position position="208"/>
    </location>
</feature>
<evidence type="ECO:0000259" key="13">
    <source>
        <dbReference type="Pfam" id="PF04413"/>
    </source>
</evidence>
<evidence type="ECO:0000256" key="2">
    <source>
        <dbReference type="ARBA" id="ARBA00004713"/>
    </source>
</evidence>
<dbReference type="Gene3D" id="3.40.50.2000">
    <property type="entry name" value="Glycogen Phosphorylase B"/>
    <property type="match status" value="1"/>
</dbReference>
<keyword evidence="15" id="KW-1185">Reference proteome</keyword>
<dbReference type="InterPro" id="IPR007507">
    <property type="entry name" value="Glycos_transf_N"/>
</dbReference>
<evidence type="ECO:0000256" key="8">
    <source>
        <dbReference type="ARBA" id="ARBA00031445"/>
    </source>
</evidence>
<feature type="site" description="Transition state stabilizer" evidence="11">
    <location>
        <position position="130"/>
    </location>
</feature>
<feature type="active site" description="Proton acceptor" evidence="10">
    <location>
        <position position="60"/>
    </location>
</feature>
<keyword evidence="12" id="KW-1133">Transmembrane helix</keyword>
<dbReference type="Pfam" id="PF04413">
    <property type="entry name" value="Glycos_transf_N"/>
    <property type="match status" value="1"/>
</dbReference>
<keyword evidence="7" id="KW-0735">Signal-anchor</keyword>
<accession>A0A545TGY3</accession>
<dbReference type="GO" id="GO:0009244">
    <property type="term" value="P:lipopolysaccharide core region biosynthetic process"/>
    <property type="evidence" value="ECO:0007669"/>
    <property type="project" value="UniProtKB-UniRule"/>
</dbReference>
<evidence type="ECO:0000256" key="11">
    <source>
        <dbReference type="PIRSR" id="PIRSR639901-2"/>
    </source>
</evidence>
<dbReference type="RefSeq" id="WP_142887849.1">
    <property type="nucleotide sequence ID" value="NZ_VIKR01000001.1"/>
</dbReference>
<dbReference type="AlphaFoldDB" id="A0A545TGY3"/>
<comment type="similarity">
    <text evidence="3">Belongs to the glycosyltransferase group 1 family. Glycosyltransferase 30 subfamily.</text>
</comment>
<dbReference type="FunFam" id="3.40.50.2000:FF:000032">
    <property type="entry name" value="3-deoxy-D-manno-octulosonic acid transferase"/>
    <property type="match status" value="1"/>
</dbReference>
<dbReference type="PANTHER" id="PTHR42755:SF1">
    <property type="entry name" value="3-DEOXY-D-MANNO-OCTULOSONIC ACID TRANSFERASE, MITOCHONDRIAL-RELATED"/>
    <property type="match status" value="1"/>
</dbReference>
<evidence type="ECO:0000256" key="12">
    <source>
        <dbReference type="RuleBase" id="RU365103"/>
    </source>
</evidence>
<dbReference type="EC" id="2.4.99.12" evidence="4 12"/>
<evidence type="ECO:0000313" key="14">
    <source>
        <dbReference type="EMBL" id="TQV76489.1"/>
    </source>
</evidence>
<dbReference type="GO" id="GO:0005886">
    <property type="term" value="C:plasma membrane"/>
    <property type="evidence" value="ECO:0007669"/>
    <property type="project" value="UniProtKB-SubCell"/>
</dbReference>
<dbReference type="InterPro" id="IPR038107">
    <property type="entry name" value="Glycos_transf_N_sf"/>
</dbReference>
<dbReference type="FunFam" id="3.40.50.11720:FF:000001">
    <property type="entry name" value="3-deoxy-D-manno-octulosonic acid transferase"/>
    <property type="match status" value="1"/>
</dbReference>
<feature type="transmembrane region" description="Helical" evidence="12">
    <location>
        <begin position="6"/>
        <end position="23"/>
    </location>
</feature>
<evidence type="ECO:0000256" key="5">
    <source>
        <dbReference type="ARBA" id="ARBA00019077"/>
    </source>
</evidence>
<evidence type="ECO:0000313" key="15">
    <source>
        <dbReference type="Proteomes" id="UP000317839"/>
    </source>
</evidence>
<dbReference type="InterPro" id="IPR039901">
    <property type="entry name" value="Kdotransferase"/>
</dbReference>